<comment type="caution">
    <text evidence="2">The sequence shown here is derived from an EMBL/GenBank/DDBJ whole genome shotgun (WGS) entry which is preliminary data.</text>
</comment>
<feature type="domain" description="2EXR" evidence="1">
    <location>
        <begin position="7"/>
        <end position="73"/>
    </location>
</feature>
<dbReference type="RefSeq" id="XP_066668344.1">
    <property type="nucleotide sequence ID" value="XM_066813002.1"/>
</dbReference>
<dbReference type="Pfam" id="PF20150">
    <property type="entry name" value="2EXR"/>
    <property type="match status" value="1"/>
</dbReference>
<evidence type="ECO:0000313" key="3">
    <source>
        <dbReference type="Proteomes" id="UP001433268"/>
    </source>
</evidence>
<evidence type="ECO:0000313" key="2">
    <source>
        <dbReference type="EMBL" id="KAK8080869.1"/>
    </source>
</evidence>
<dbReference type="InterPro" id="IPR045518">
    <property type="entry name" value="2EXR"/>
</dbReference>
<dbReference type="EMBL" id="JAQQWN010000006">
    <property type="protein sequence ID" value="KAK8080869.1"/>
    <property type="molecule type" value="Genomic_DNA"/>
</dbReference>
<proteinExistence type="predicted"/>
<reference evidence="2 3" key="1">
    <citation type="submission" date="2023-01" db="EMBL/GenBank/DDBJ databases">
        <title>Analysis of 21 Apiospora genomes using comparative genomics revels a genus with tremendous synthesis potential of carbohydrate active enzymes and secondary metabolites.</title>
        <authorList>
            <person name="Sorensen T."/>
        </authorList>
    </citation>
    <scope>NUCLEOTIDE SEQUENCE [LARGE SCALE GENOMIC DNA]</scope>
    <source>
        <strain evidence="2 3">CBS 114990</strain>
    </source>
</reference>
<dbReference type="GeneID" id="92046062"/>
<sequence length="252" mass="29367">MAHLTGFHQFRRLPKEVQIMIWEQAVLGDNKDRIIPVAYDTKRIVMNHDLQSPSAIFEVCHLSRAAATTLYDKLIPMVNFHMHFPGKSDTFRNPFVPKVDEKMSKEEMANDEHIVGYVRVSTQLNIFLVSAWHYAFHRGVHLRTQKYMTTRLAPKLLSQMERLMEQSVDMFYIHLCPGYHPNSHQFDRGVFGAARECYHVIRHSHSSNCTLVEQLCNDSTSQDVLQYHTRAVKYEEISSSEQVEVEEVEDED</sequence>
<protein>
    <recommendedName>
        <fullName evidence="1">2EXR domain-containing protein</fullName>
    </recommendedName>
</protein>
<evidence type="ECO:0000259" key="1">
    <source>
        <dbReference type="Pfam" id="PF20150"/>
    </source>
</evidence>
<gene>
    <name evidence="2" type="ORF">PG997_008687</name>
</gene>
<dbReference type="Proteomes" id="UP001433268">
    <property type="component" value="Unassembled WGS sequence"/>
</dbReference>
<name>A0ABR1WFC2_9PEZI</name>
<organism evidence="2 3">
    <name type="scientific">Apiospora hydei</name>
    <dbReference type="NCBI Taxonomy" id="1337664"/>
    <lineage>
        <taxon>Eukaryota</taxon>
        <taxon>Fungi</taxon>
        <taxon>Dikarya</taxon>
        <taxon>Ascomycota</taxon>
        <taxon>Pezizomycotina</taxon>
        <taxon>Sordariomycetes</taxon>
        <taxon>Xylariomycetidae</taxon>
        <taxon>Amphisphaeriales</taxon>
        <taxon>Apiosporaceae</taxon>
        <taxon>Apiospora</taxon>
    </lineage>
</organism>
<keyword evidence="3" id="KW-1185">Reference proteome</keyword>
<accession>A0ABR1WFC2</accession>